<sequence length="168" mass="19057">MRYLLLLVLCYSCNTAATNNKQDSSIVDGAKELLPVQPAPTPVVNPQAEQILAQDTTFEDGSIPSTWQNAGFDDPAGFKEFLLSFKDWVKKDQVDSITAYIRFPLKNYKTPEAFRKAYPKVFDDSLKNVVETQRLDRIWRNYQGAMIGSGQIWFNAVPEGYRIIAINK</sequence>
<gene>
    <name evidence="2" type="ORF">SAMN04488055_5401</name>
</gene>
<accession>A0A1N6K9V3</accession>
<dbReference type="STRING" id="536979.SAMN04488055_5401"/>
<proteinExistence type="predicted"/>
<reference evidence="3" key="1">
    <citation type="submission" date="2016-11" db="EMBL/GenBank/DDBJ databases">
        <authorList>
            <person name="Varghese N."/>
            <person name="Submissions S."/>
        </authorList>
    </citation>
    <scope>NUCLEOTIDE SEQUENCE [LARGE SCALE GENOMIC DNA]</scope>
    <source>
        <strain evidence="3">DSM 24787</strain>
    </source>
</reference>
<dbReference type="AlphaFoldDB" id="A0A1N6K9V3"/>
<feature type="chain" id="PRO_5012319992" evidence="1">
    <location>
        <begin position="17"/>
        <end position="168"/>
    </location>
</feature>
<evidence type="ECO:0000313" key="3">
    <source>
        <dbReference type="Proteomes" id="UP000185003"/>
    </source>
</evidence>
<evidence type="ECO:0000256" key="1">
    <source>
        <dbReference type="SAM" id="SignalP"/>
    </source>
</evidence>
<feature type="signal peptide" evidence="1">
    <location>
        <begin position="1"/>
        <end position="16"/>
    </location>
</feature>
<evidence type="ECO:0000313" key="2">
    <source>
        <dbReference type="EMBL" id="SIO53374.1"/>
    </source>
</evidence>
<protein>
    <submittedName>
        <fullName evidence="2">Uncharacterized protein</fullName>
    </submittedName>
</protein>
<keyword evidence="1" id="KW-0732">Signal</keyword>
<keyword evidence="3" id="KW-1185">Reference proteome</keyword>
<dbReference type="RefSeq" id="WP_074242633.1">
    <property type="nucleotide sequence ID" value="NZ_FSRA01000002.1"/>
</dbReference>
<dbReference type="OrthoDB" id="116695at2"/>
<dbReference type="EMBL" id="FSRA01000002">
    <property type="protein sequence ID" value="SIO53374.1"/>
    <property type="molecule type" value="Genomic_DNA"/>
</dbReference>
<name>A0A1N6K9V3_9BACT</name>
<organism evidence="2 3">
    <name type="scientific">Chitinophaga niabensis</name>
    <dbReference type="NCBI Taxonomy" id="536979"/>
    <lineage>
        <taxon>Bacteria</taxon>
        <taxon>Pseudomonadati</taxon>
        <taxon>Bacteroidota</taxon>
        <taxon>Chitinophagia</taxon>
        <taxon>Chitinophagales</taxon>
        <taxon>Chitinophagaceae</taxon>
        <taxon>Chitinophaga</taxon>
    </lineage>
</organism>
<dbReference type="Proteomes" id="UP000185003">
    <property type="component" value="Unassembled WGS sequence"/>
</dbReference>